<dbReference type="Pfam" id="PF03693">
    <property type="entry name" value="ParD_antitoxin"/>
    <property type="match status" value="1"/>
</dbReference>
<dbReference type="PANTHER" id="PTHR36582:SF2">
    <property type="entry name" value="ANTITOXIN PARD"/>
    <property type="match status" value="1"/>
</dbReference>
<dbReference type="NCBIfam" id="TIGR02606">
    <property type="entry name" value="antidote_CC2985"/>
    <property type="match status" value="1"/>
</dbReference>
<dbReference type="Proteomes" id="UP001232992">
    <property type="component" value="Unassembled WGS sequence"/>
</dbReference>
<name>A0ABT7BWR1_9CYAN</name>
<dbReference type="RefSeq" id="WP_283757611.1">
    <property type="nucleotide sequence ID" value="NZ_JAQOSQ010000005.1"/>
</dbReference>
<dbReference type="Gene3D" id="6.10.10.120">
    <property type="entry name" value="Antitoxin ParD1-like"/>
    <property type="match status" value="1"/>
</dbReference>
<evidence type="ECO:0000313" key="2">
    <source>
        <dbReference type="Proteomes" id="UP001232992"/>
    </source>
</evidence>
<accession>A0ABT7BWR1</accession>
<gene>
    <name evidence="1" type="ORF">PMH09_07090</name>
</gene>
<dbReference type="EMBL" id="JAQOSQ010000005">
    <property type="protein sequence ID" value="MDJ1182959.1"/>
    <property type="molecule type" value="Genomic_DNA"/>
</dbReference>
<dbReference type="PANTHER" id="PTHR36582">
    <property type="entry name" value="ANTITOXIN PARD"/>
    <property type="match status" value="1"/>
</dbReference>
<reference evidence="1 2" key="1">
    <citation type="submission" date="2023-01" db="EMBL/GenBank/DDBJ databases">
        <title>Novel diversity within Roseofilum (Cyanobacteria; Desertifilaceae) from marine benthic mats with descriptions of four novel species.</title>
        <authorList>
            <person name="Wang Y."/>
            <person name="Berthold D.E."/>
            <person name="Hu J."/>
            <person name="Lefler F.W."/>
            <person name="Laughinghouse H.D. IV."/>
        </authorList>
    </citation>
    <scope>NUCLEOTIDE SEQUENCE [LARGE SCALE GENOMIC DNA]</scope>
    <source>
        <strain evidence="1 2">BLCC-M143</strain>
    </source>
</reference>
<proteinExistence type="predicted"/>
<dbReference type="InterPro" id="IPR022789">
    <property type="entry name" value="ParD"/>
</dbReference>
<protein>
    <submittedName>
        <fullName evidence="1">Type II toxin-antitoxin system ParD family antitoxin</fullName>
    </submittedName>
</protein>
<dbReference type="InterPro" id="IPR038296">
    <property type="entry name" value="ParD_sf"/>
</dbReference>
<sequence length="81" mass="9560">MNIVLTPDQQKFIESQIDKGRYGNSQEIVDRALQLLEIQEREYEQWVDETRQKVMRGIEQLEKGEKVDGEIVVARLQDKLN</sequence>
<keyword evidence="2" id="KW-1185">Reference proteome</keyword>
<organism evidence="1 2">
    <name type="scientific">Roseofilum casamattae BLCC-M143</name>
    <dbReference type="NCBI Taxonomy" id="3022442"/>
    <lineage>
        <taxon>Bacteria</taxon>
        <taxon>Bacillati</taxon>
        <taxon>Cyanobacteriota</taxon>
        <taxon>Cyanophyceae</taxon>
        <taxon>Desertifilales</taxon>
        <taxon>Desertifilaceae</taxon>
        <taxon>Roseofilum</taxon>
        <taxon>Roseofilum casamattae</taxon>
    </lineage>
</organism>
<evidence type="ECO:0000313" key="1">
    <source>
        <dbReference type="EMBL" id="MDJ1182959.1"/>
    </source>
</evidence>
<comment type="caution">
    <text evidence="1">The sequence shown here is derived from an EMBL/GenBank/DDBJ whole genome shotgun (WGS) entry which is preliminary data.</text>
</comment>